<feature type="region of interest" description="Disordered" evidence="2">
    <location>
        <begin position="149"/>
        <end position="211"/>
    </location>
</feature>
<evidence type="ECO:0000256" key="1">
    <source>
        <dbReference type="SAM" id="Coils"/>
    </source>
</evidence>
<feature type="compositionally biased region" description="Polar residues" evidence="2">
    <location>
        <begin position="176"/>
        <end position="186"/>
    </location>
</feature>
<dbReference type="EMBL" id="JBAHYK010000015">
    <property type="protein sequence ID" value="KAL0581150.1"/>
    <property type="molecule type" value="Genomic_DNA"/>
</dbReference>
<feature type="compositionally biased region" description="Acidic residues" evidence="2">
    <location>
        <begin position="294"/>
        <end position="303"/>
    </location>
</feature>
<sequence>MDLSPYTAKHSAHVADSISSLSKTVLSAFSEIEARYQDNIAQLAAESTQARNDTRDAQAERDNAIKRLHEAQLESQEWKHEIGTLKASRKQSEDTVAQQAETIVQLRKDLTWWKDQARNWQEHFLRVEEARCTLSSRLEEYKEKLNTRPTMNVAPLTPVSRYADSDESKDNPCSPPSSAGPSQPTRSVPHRKKTPMPKTKAIKQDEGSADKVVIKQRKSNPVDLANQVQRTEPPTIIHTRLIRRVHAVVPVKEESEEDEEPLETSPLSSPPPIQHPIVRGKSWRNAQKYLSQVAEEDELEDEGYADHDVGRQEEEEEEEPQEEEEDDELMITSKTRHDDKPYTPSASRRAVETPPPSKKRRRNNSHIRPSTKRRI</sequence>
<feature type="coiled-coil region" evidence="1">
    <location>
        <begin position="33"/>
        <end position="81"/>
    </location>
</feature>
<dbReference type="Proteomes" id="UP001465976">
    <property type="component" value="Unassembled WGS sequence"/>
</dbReference>
<feature type="region of interest" description="Disordered" evidence="2">
    <location>
        <begin position="252"/>
        <end position="375"/>
    </location>
</feature>
<feature type="compositionally biased region" description="Acidic residues" evidence="2">
    <location>
        <begin position="313"/>
        <end position="329"/>
    </location>
</feature>
<keyword evidence="4" id="KW-1185">Reference proteome</keyword>
<proteinExistence type="predicted"/>
<comment type="caution">
    <text evidence="3">The sequence shown here is derived from an EMBL/GenBank/DDBJ whole genome shotgun (WGS) entry which is preliminary data.</text>
</comment>
<reference evidence="3 4" key="1">
    <citation type="submission" date="2024-02" db="EMBL/GenBank/DDBJ databases">
        <title>A draft genome for the cacao thread blight pathogen Marasmius crinis-equi.</title>
        <authorList>
            <person name="Cohen S.P."/>
            <person name="Baruah I.K."/>
            <person name="Amoako-Attah I."/>
            <person name="Bukari Y."/>
            <person name="Meinhardt L.W."/>
            <person name="Bailey B.A."/>
        </authorList>
    </citation>
    <scope>NUCLEOTIDE SEQUENCE [LARGE SCALE GENOMIC DNA]</scope>
    <source>
        <strain evidence="3 4">GH-76</strain>
    </source>
</reference>
<feature type="compositionally biased region" description="Basic and acidic residues" evidence="2">
    <location>
        <begin position="202"/>
        <end position="211"/>
    </location>
</feature>
<evidence type="ECO:0000313" key="4">
    <source>
        <dbReference type="Proteomes" id="UP001465976"/>
    </source>
</evidence>
<organism evidence="3 4">
    <name type="scientific">Marasmius crinis-equi</name>
    <dbReference type="NCBI Taxonomy" id="585013"/>
    <lineage>
        <taxon>Eukaryota</taxon>
        <taxon>Fungi</taxon>
        <taxon>Dikarya</taxon>
        <taxon>Basidiomycota</taxon>
        <taxon>Agaricomycotina</taxon>
        <taxon>Agaricomycetes</taxon>
        <taxon>Agaricomycetidae</taxon>
        <taxon>Agaricales</taxon>
        <taxon>Marasmiineae</taxon>
        <taxon>Marasmiaceae</taxon>
        <taxon>Marasmius</taxon>
    </lineage>
</organism>
<evidence type="ECO:0000256" key="2">
    <source>
        <dbReference type="SAM" id="MobiDB-lite"/>
    </source>
</evidence>
<feature type="compositionally biased region" description="Basic residues" evidence="2">
    <location>
        <begin position="357"/>
        <end position="375"/>
    </location>
</feature>
<evidence type="ECO:0000313" key="3">
    <source>
        <dbReference type="EMBL" id="KAL0581150.1"/>
    </source>
</evidence>
<keyword evidence="1" id="KW-0175">Coiled coil</keyword>
<accession>A0ABR3G0I0</accession>
<gene>
    <name evidence="3" type="ORF">V5O48_000840</name>
</gene>
<name>A0ABR3G0I0_9AGAR</name>
<protein>
    <submittedName>
        <fullName evidence="3">Uncharacterized protein</fullName>
    </submittedName>
</protein>